<name>A0A4R6WNS3_9SPHI</name>
<keyword evidence="2" id="KW-1185">Reference proteome</keyword>
<dbReference type="EMBL" id="SNYV01000013">
    <property type="protein sequence ID" value="TDQ77865.1"/>
    <property type="molecule type" value="Genomic_DNA"/>
</dbReference>
<dbReference type="Proteomes" id="UP000295292">
    <property type="component" value="Unassembled WGS sequence"/>
</dbReference>
<evidence type="ECO:0000313" key="1">
    <source>
        <dbReference type="EMBL" id="TDQ77865.1"/>
    </source>
</evidence>
<dbReference type="InterPro" id="IPR035907">
    <property type="entry name" value="Hppk_sf"/>
</dbReference>
<sequence length="138" mass="15421">MLQISNDLSKERPTAPLHNTVLISLGTGISSEVSIKEILTYFQHLGKTARNTDFIQTSSLKLKALNHSLSAALLLHTGLSQSGLSKKLKQLESRLNRIDLNIITFNKVIIEESKVIESPTLLGFIKQLQPELFAWRMP</sequence>
<proteinExistence type="predicted"/>
<gene>
    <name evidence="1" type="ORF">CLV99_1833</name>
</gene>
<dbReference type="SUPFAM" id="SSF55083">
    <property type="entry name" value="6-hydroxymethyl-7,8-dihydropterin pyrophosphokinase, HPPK"/>
    <property type="match status" value="1"/>
</dbReference>
<dbReference type="OrthoDB" id="1122272at2"/>
<dbReference type="AlphaFoldDB" id="A0A4R6WNS3"/>
<evidence type="ECO:0000313" key="2">
    <source>
        <dbReference type="Proteomes" id="UP000295292"/>
    </source>
</evidence>
<protein>
    <submittedName>
        <fullName evidence="1">Uncharacterized protein</fullName>
    </submittedName>
</protein>
<organism evidence="1 2">
    <name type="scientific">Sphingobacterium yanglingense</name>
    <dbReference type="NCBI Taxonomy" id="1437280"/>
    <lineage>
        <taxon>Bacteria</taxon>
        <taxon>Pseudomonadati</taxon>
        <taxon>Bacteroidota</taxon>
        <taxon>Sphingobacteriia</taxon>
        <taxon>Sphingobacteriales</taxon>
        <taxon>Sphingobacteriaceae</taxon>
        <taxon>Sphingobacterium</taxon>
    </lineage>
</organism>
<dbReference type="RefSeq" id="WP_133584137.1">
    <property type="nucleotide sequence ID" value="NZ_SNYV01000013.1"/>
</dbReference>
<accession>A0A4R6WNS3</accession>
<comment type="caution">
    <text evidence="1">The sequence shown here is derived from an EMBL/GenBank/DDBJ whole genome shotgun (WGS) entry which is preliminary data.</text>
</comment>
<reference evidence="1 2" key="1">
    <citation type="submission" date="2019-03" db="EMBL/GenBank/DDBJ databases">
        <title>Genomic Encyclopedia of Archaeal and Bacterial Type Strains, Phase II (KMG-II): from individual species to whole genera.</title>
        <authorList>
            <person name="Goeker M."/>
        </authorList>
    </citation>
    <scope>NUCLEOTIDE SEQUENCE [LARGE SCALE GENOMIC DNA]</scope>
    <source>
        <strain evidence="1 2">DSM 28353</strain>
    </source>
</reference>